<gene>
    <name evidence="2" type="ORF">L207DRAFT_575867</name>
</gene>
<protein>
    <submittedName>
        <fullName evidence="2">Uncharacterized protein</fullName>
    </submittedName>
</protein>
<dbReference type="OrthoDB" id="10501305at2759"/>
<organism evidence="2 3">
    <name type="scientific">Hyaloscypha variabilis (strain UAMH 11265 / GT02V1 / F)</name>
    <name type="common">Meliniomyces variabilis</name>
    <dbReference type="NCBI Taxonomy" id="1149755"/>
    <lineage>
        <taxon>Eukaryota</taxon>
        <taxon>Fungi</taxon>
        <taxon>Dikarya</taxon>
        <taxon>Ascomycota</taxon>
        <taxon>Pezizomycotina</taxon>
        <taxon>Leotiomycetes</taxon>
        <taxon>Helotiales</taxon>
        <taxon>Hyaloscyphaceae</taxon>
        <taxon>Hyaloscypha</taxon>
        <taxon>Hyaloscypha variabilis</taxon>
    </lineage>
</organism>
<keyword evidence="3" id="KW-1185">Reference proteome</keyword>
<proteinExistence type="predicted"/>
<evidence type="ECO:0000313" key="3">
    <source>
        <dbReference type="Proteomes" id="UP000235786"/>
    </source>
</evidence>
<feature type="compositionally biased region" description="Polar residues" evidence="1">
    <location>
        <begin position="226"/>
        <end position="279"/>
    </location>
</feature>
<dbReference type="AlphaFoldDB" id="A0A2J6S8G3"/>
<sequence>MEDGAPVKRRGKYGLRDRTYRRVSDGISDTEFEEMTKRPETDSDSPSPDPGYPQPQSSQRAPVAHMMVDMDLESPDDLTSRHDESSMASRTQAETVPKAKSSGSSQMPPPSRVPKKKTSPKQKHPKSHKVILKIKKGSTASSSTSASTHAKAGPTTNYKRPSVEDVIQATTSAVSPSSRVDSEATGSMSKDLYQADGPLGATSATKQPKSLPSGLQPKPKGRPPGTKQTTSRRAPQSSTSQYTGIENNLPSPSPTRNSSTQQPSIKGKSSSSSTEATSKQRAKPQMQMNFFIITREPRDESIYWREGKIQGTSLTDFIAGVEKATQRDGIERLDLTLKTSTLEAKVPVVKDDEASWLVAKQHFAERLKAAILKAKAKGLDESANPQIYVEPFYGMNSDVGEQEAEEDEDEEVSFLFS</sequence>
<accession>A0A2J6S8G3</accession>
<name>A0A2J6S8G3_HYAVF</name>
<reference evidence="2 3" key="1">
    <citation type="submission" date="2016-04" db="EMBL/GenBank/DDBJ databases">
        <title>A degradative enzymes factory behind the ericoid mycorrhizal symbiosis.</title>
        <authorList>
            <consortium name="DOE Joint Genome Institute"/>
            <person name="Martino E."/>
            <person name="Morin E."/>
            <person name="Grelet G."/>
            <person name="Kuo A."/>
            <person name="Kohler A."/>
            <person name="Daghino S."/>
            <person name="Barry K."/>
            <person name="Choi C."/>
            <person name="Cichocki N."/>
            <person name="Clum A."/>
            <person name="Copeland A."/>
            <person name="Hainaut M."/>
            <person name="Haridas S."/>
            <person name="Labutti K."/>
            <person name="Lindquist E."/>
            <person name="Lipzen A."/>
            <person name="Khouja H.-R."/>
            <person name="Murat C."/>
            <person name="Ohm R."/>
            <person name="Olson A."/>
            <person name="Spatafora J."/>
            <person name="Veneault-Fourrey C."/>
            <person name="Henrissat B."/>
            <person name="Grigoriev I."/>
            <person name="Martin F."/>
            <person name="Perotto S."/>
        </authorList>
    </citation>
    <scope>NUCLEOTIDE SEQUENCE [LARGE SCALE GENOMIC DNA]</scope>
    <source>
        <strain evidence="2 3">F</strain>
    </source>
</reference>
<feature type="compositionally biased region" description="Basic residues" evidence="1">
    <location>
        <begin position="113"/>
        <end position="136"/>
    </location>
</feature>
<feature type="compositionally biased region" description="Basic and acidic residues" evidence="1">
    <location>
        <begin position="14"/>
        <end position="24"/>
    </location>
</feature>
<feature type="compositionally biased region" description="Low complexity" evidence="1">
    <location>
        <begin position="138"/>
        <end position="148"/>
    </location>
</feature>
<feature type="compositionally biased region" description="Polar residues" evidence="1">
    <location>
        <begin position="168"/>
        <end position="188"/>
    </location>
</feature>
<feature type="region of interest" description="Disordered" evidence="1">
    <location>
        <begin position="1"/>
        <end position="286"/>
    </location>
</feature>
<feature type="region of interest" description="Disordered" evidence="1">
    <location>
        <begin position="398"/>
        <end position="417"/>
    </location>
</feature>
<dbReference type="Proteomes" id="UP000235786">
    <property type="component" value="Unassembled WGS sequence"/>
</dbReference>
<evidence type="ECO:0000256" key="1">
    <source>
        <dbReference type="SAM" id="MobiDB-lite"/>
    </source>
</evidence>
<feature type="compositionally biased region" description="Acidic residues" evidence="1">
    <location>
        <begin position="400"/>
        <end position="417"/>
    </location>
</feature>
<dbReference type="EMBL" id="KZ613938">
    <property type="protein sequence ID" value="PMD47063.1"/>
    <property type="molecule type" value="Genomic_DNA"/>
</dbReference>
<evidence type="ECO:0000313" key="2">
    <source>
        <dbReference type="EMBL" id="PMD47063.1"/>
    </source>
</evidence>